<comment type="subunit">
    <text evidence="9">Homodimer, forms a heterotetramer with a Cas1 homodimer.</text>
</comment>
<keyword evidence="8 9" id="KW-0051">Antiviral defense</keyword>
<keyword evidence="5 9" id="KW-0255">Endonuclease</keyword>
<evidence type="ECO:0000256" key="5">
    <source>
        <dbReference type="ARBA" id="ARBA00022759"/>
    </source>
</evidence>
<dbReference type="NCBIfam" id="TIGR01573">
    <property type="entry name" value="cas2"/>
    <property type="match status" value="1"/>
</dbReference>
<accession>A0A098TL91</accession>
<dbReference type="GO" id="GO:0004521">
    <property type="term" value="F:RNA endonuclease activity"/>
    <property type="evidence" value="ECO:0007669"/>
    <property type="project" value="InterPro"/>
</dbReference>
<dbReference type="Pfam" id="PF09827">
    <property type="entry name" value="CRISPR_Cas2"/>
    <property type="match status" value="1"/>
</dbReference>
<dbReference type="PANTHER" id="PTHR34405:SF3">
    <property type="entry name" value="CRISPR-ASSOCIATED ENDORIBONUCLEASE CAS2 3"/>
    <property type="match status" value="1"/>
</dbReference>
<dbReference type="STRING" id="1497020.DO97_06810"/>
<keyword evidence="7 9" id="KW-0460">Magnesium</keyword>
<evidence type="ECO:0000256" key="2">
    <source>
        <dbReference type="ARBA" id="ARBA00009959"/>
    </source>
</evidence>
<dbReference type="OrthoDB" id="9798176at2"/>
<evidence type="ECO:0000313" key="11">
    <source>
        <dbReference type="Proteomes" id="UP000030170"/>
    </source>
</evidence>
<dbReference type="Gene3D" id="3.30.70.240">
    <property type="match status" value="1"/>
</dbReference>
<dbReference type="CDD" id="cd09725">
    <property type="entry name" value="Cas2_I_II_III"/>
    <property type="match status" value="1"/>
</dbReference>
<dbReference type="PANTHER" id="PTHR34405">
    <property type="entry name" value="CRISPR-ASSOCIATED ENDORIBONUCLEASE CAS2"/>
    <property type="match status" value="1"/>
</dbReference>
<name>A0A098TL91_9CYAN</name>
<sequence length="97" mass="11803">MSESKNWYLVCYDIRDPKRWRNAYKLLQGYGESLQYSIFRCWLTQRDREKLRWELEKILVAEDRLLLAGLCHRCVERIQKCNRPEAWCDDAPGHRVI</sequence>
<reference evidence="10 11" key="1">
    <citation type="journal article" date="2014" name="Mol. Ecol.">
        <title>Evolution of Synechococcus.</title>
        <authorList>
            <person name="Dvorak P."/>
            <person name="Casamatta D."/>
            <person name="Hasler P."/>
            <person name="Poulickova A."/>
            <person name="Ondrej V."/>
            <person name="Sanges R."/>
        </authorList>
    </citation>
    <scope>NUCLEOTIDE SEQUENCE [LARGE SCALE GENOMIC DNA]</scope>
    <source>
        <strain evidence="10 11">CAUP A 1101</strain>
    </source>
</reference>
<keyword evidence="6 9" id="KW-0378">Hydrolase</keyword>
<keyword evidence="3 9" id="KW-0540">Nuclease</keyword>
<dbReference type="HAMAP" id="MF_01471">
    <property type="entry name" value="Cas2"/>
    <property type="match status" value="1"/>
</dbReference>
<dbReference type="Proteomes" id="UP000030170">
    <property type="component" value="Unassembled WGS sequence"/>
</dbReference>
<dbReference type="AlphaFoldDB" id="A0A098TL91"/>
<dbReference type="SUPFAM" id="SSF143430">
    <property type="entry name" value="TTP0101/SSO1404-like"/>
    <property type="match status" value="1"/>
</dbReference>
<protein>
    <recommendedName>
        <fullName evidence="9">CRISPR-associated endoribonuclease Cas2</fullName>
        <ecNumber evidence="9">3.1.-.-</ecNumber>
    </recommendedName>
</protein>
<dbReference type="GO" id="GO:0051607">
    <property type="term" value="P:defense response to virus"/>
    <property type="evidence" value="ECO:0007669"/>
    <property type="project" value="UniProtKB-UniRule"/>
</dbReference>
<evidence type="ECO:0000256" key="9">
    <source>
        <dbReference type="HAMAP-Rule" id="MF_01471"/>
    </source>
</evidence>
<dbReference type="InterPro" id="IPR021127">
    <property type="entry name" value="CRISPR_associated_Cas2"/>
</dbReference>
<evidence type="ECO:0000313" key="10">
    <source>
        <dbReference type="EMBL" id="KGF72637.1"/>
    </source>
</evidence>
<proteinExistence type="inferred from homology"/>
<dbReference type="GO" id="GO:0043571">
    <property type="term" value="P:maintenance of CRISPR repeat elements"/>
    <property type="evidence" value="ECO:0007669"/>
    <property type="project" value="UniProtKB-UniRule"/>
</dbReference>
<organism evidence="10 11">
    <name type="scientific">Neosynechococcus sphagnicola sy1</name>
    <dbReference type="NCBI Taxonomy" id="1497020"/>
    <lineage>
        <taxon>Bacteria</taxon>
        <taxon>Bacillati</taxon>
        <taxon>Cyanobacteriota</taxon>
        <taxon>Cyanophyceae</taxon>
        <taxon>Neosynechococcales</taxon>
        <taxon>Neosynechococcaceae</taxon>
        <taxon>Neosynechococcus</taxon>
    </lineage>
</organism>
<comment type="cofactor">
    <cofactor evidence="1 9">
        <name>Mg(2+)</name>
        <dbReference type="ChEBI" id="CHEBI:18420"/>
    </cofactor>
</comment>
<dbReference type="GO" id="GO:0016787">
    <property type="term" value="F:hydrolase activity"/>
    <property type="evidence" value="ECO:0007669"/>
    <property type="project" value="UniProtKB-KW"/>
</dbReference>
<dbReference type="GO" id="GO:0046872">
    <property type="term" value="F:metal ion binding"/>
    <property type="evidence" value="ECO:0007669"/>
    <property type="project" value="UniProtKB-UniRule"/>
</dbReference>
<dbReference type="RefSeq" id="WP_036533193.1">
    <property type="nucleotide sequence ID" value="NZ_JJML01000021.1"/>
</dbReference>
<evidence type="ECO:0000256" key="7">
    <source>
        <dbReference type="ARBA" id="ARBA00022842"/>
    </source>
</evidence>
<dbReference type="InterPro" id="IPR019199">
    <property type="entry name" value="Virulence_VapD/CRISPR_Cas2"/>
</dbReference>
<evidence type="ECO:0000256" key="6">
    <source>
        <dbReference type="ARBA" id="ARBA00022801"/>
    </source>
</evidence>
<keyword evidence="4 9" id="KW-0479">Metal-binding</keyword>
<evidence type="ECO:0000256" key="8">
    <source>
        <dbReference type="ARBA" id="ARBA00023118"/>
    </source>
</evidence>
<keyword evidence="11" id="KW-1185">Reference proteome</keyword>
<comment type="caution">
    <text evidence="10">The sequence shown here is derived from an EMBL/GenBank/DDBJ whole genome shotgun (WGS) entry which is preliminary data.</text>
</comment>
<evidence type="ECO:0000256" key="4">
    <source>
        <dbReference type="ARBA" id="ARBA00022723"/>
    </source>
</evidence>
<comment type="similarity">
    <text evidence="2 9">Belongs to the CRISPR-associated endoribonuclease Cas2 protein family.</text>
</comment>
<dbReference type="EC" id="3.1.-.-" evidence="9"/>
<feature type="binding site" evidence="9">
    <location>
        <position position="13"/>
    </location>
    <ligand>
        <name>Mg(2+)</name>
        <dbReference type="ChEBI" id="CHEBI:18420"/>
        <note>catalytic</note>
    </ligand>
</feature>
<comment type="function">
    <text evidence="9">CRISPR (clustered regularly interspaced short palindromic repeat), is an adaptive immune system that provides protection against mobile genetic elements (viruses, transposable elements and conjugative plasmids). CRISPR clusters contain sequences complementary to antecedent mobile elements and target invading nucleic acids. CRISPR clusters are transcribed and processed into CRISPR RNA (crRNA). Functions as a ssRNA-specific endoribonuclease. Involved in the integration of spacer DNA into the CRISPR cassette.</text>
</comment>
<dbReference type="EMBL" id="JJML01000021">
    <property type="protein sequence ID" value="KGF72637.1"/>
    <property type="molecule type" value="Genomic_DNA"/>
</dbReference>
<evidence type="ECO:0000256" key="1">
    <source>
        <dbReference type="ARBA" id="ARBA00001946"/>
    </source>
</evidence>
<gene>
    <name evidence="9" type="primary">cas2</name>
    <name evidence="10" type="ORF">DO97_06810</name>
</gene>
<evidence type="ECO:0000256" key="3">
    <source>
        <dbReference type="ARBA" id="ARBA00022722"/>
    </source>
</evidence>